<protein>
    <submittedName>
        <fullName evidence="1">Uncharacterized protein</fullName>
    </submittedName>
</protein>
<proteinExistence type="predicted"/>
<sequence>MRFDGLVWHGRPVSCKSNGGRSDADGGGTCVWWLFLHWWLWKRFSLSDPVPNLCPSMMAMAWASNAWAPIDSDVRGSHDGFGLGAANQRKDAAYGGCSFPLKVLGSFGHDQWCEFLPQDAAVTNVVDFRVSHNPFDGLANGSHGMAIGSHGMVRPFVVAQNFGPHDGLARPNGVGHFFGPHGVSQRLGSGANFVSPPGHGHGAEWWIECFGVNKA</sequence>
<dbReference type="EMBL" id="KZ664842">
    <property type="protein sequence ID" value="PPS02875.1"/>
    <property type="molecule type" value="Genomic_DNA"/>
</dbReference>
<accession>A0A2P5XHQ4</accession>
<reference evidence="1 2" key="1">
    <citation type="submission" date="2015-01" db="EMBL/GenBank/DDBJ databases">
        <title>Genome of allotetraploid Gossypium barbadense reveals genomic plasticity and fiber elongation in cotton evolution.</title>
        <authorList>
            <person name="Chen X."/>
            <person name="Liu X."/>
            <person name="Zhao B."/>
            <person name="Zheng H."/>
            <person name="Hu Y."/>
            <person name="Lu G."/>
            <person name="Yang C."/>
            <person name="Chen J."/>
            <person name="Shan C."/>
            <person name="Zhang L."/>
            <person name="Zhou Y."/>
            <person name="Wang L."/>
            <person name="Guo W."/>
            <person name="Bai Y."/>
            <person name="Ruan J."/>
            <person name="Shangguan X."/>
            <person name="Mao Y."/>
            <person name="Jiang J."/>
            <person name="Zhu Y."/>
            <person name="Lei J."/>
            <person name="Kang H."/>
            <person name="Chen S."/>
            <person name="He X."/>
            <person name="Wang R."/>
            <person name="Wang Y."/>
            <person name="Chen J."/>
            <person name="Wang L."/>
            <person name="Yu S."/>
            <person name="Wang B."/>
            <person name="Wei J."/>
            <person name="Song S."/>
            <person name="Lu X."/>
            <person name="Gao Z."/>
            <person name="Gu W."/>
            <person name="Deng X."/>
            <person name="Ma D."/>
            <person name="Wang S."/>
            <person name="Liang W."/>
            <person name="Fang L."/>
            <person name="Cai C."/>
            <person name="Zhu X."/>
            <person name="Zhou B."/>
            <person name="Zhang Y."/>
            <person name="Chen Z."/>
            <person name="Xu S."/>
            <person name="Zhu R."/>
            <person name="Wang S."/>
            <person name="Zhang T."/>
            <person name="Zhao G."/>
        </authorList>
    </citation>
    <scope>NUCLEOTIDE SEQUENCE [LARGE SCALE GENOMIC DNA]</scope>
    <source>
        <strain evidence="2">cv. Xinhai21</strain>
        <tissue evidence="1">Leaf</tissue>
    </source>
</reference>
<organism evidence="1 2">
    <name type="scientific">Gossypium barbadense</name>
    <name type="common">Sea Island cotton</name>
    <name type="synonym">Hibiscus barbadensis</name>
    <dbReference type="NCBI Taxonomy" id="3634"/>
    <lineage>
        <taxon>Eukaryota</taxon>
        <taxon>Viridiplantae</taxon>
        <taxon>Streptophyta</taxon>
        <taxon>Embryophyta</taxon>
        <taxon>Tracheophyta</taxon>
        <taxon>Spermatophyta</taxon>
        <taxon>Magnoliopsida</taxon>
        <taxon>eudicotyledons</taxon>
        <taxon>Gunneridae</taxon>
        <taxon>Pentapetalae</taxon>
        <taxon>rosids</taxon>
        <taxon>malvids</taxon>
        <taxon>Malvales</taxon>
        <taxon>Malvaceae</taxon>
        <taxon>Malvoideae</taxon>
        <taxon>Gossypium</taxon>
    </lineage>
</organism>
<gene>
    <name evidence="1" type="ORF">GOBAR_AA17783</name>
</gene>
<dbReference type="Proteomes" id="UP000239757">
    <property type="component" value="Unassembled WGS sequence"/>
</dbReference>
<evidence type="ECO:0000313" key="2">
    <source>
        <dbReference type="Proteomes" id="UP000239757"/>
    </source>
</evidence>
<evidence type="ECO:0000313" key="1">
    <source>
        <dbReference type="EMBL" id="PPS02875.1"/>
    </source>
</evidence>
<dbReference type="AlphaFoldDB" id="A0A2P5XHQ4"/>
<name>A0A2P5XHQ4_GOSBA</name>